<feature type="region of interest" description="Disordered" evidence="1">
    <location>
        <begin position="505"/>
        <end position="528"/>
    </location>
</feature>
<reference evidence="2" key="1">
    <citation type="journal article" date="2023" name="Mol. Phylogenet. Evol.">
        <title>Genome-scale phylogeny and comparative genomics of the fungal order Sordariales.</title>
        <authorList>
            <person name="Hensen N."/>
            <person name="Bonometti L."/>
            <person name="Westerberg I."/>
            <person name="Brannstrom I.O."/>
            <person name="Guillou S."/>
            <person name="Cros-Aarteil S."/>
            <person name="Calhoun S."/>
            <person name="Haridas S."/>
            <person name="Kuo A."/>
            <person name="Mondo S."/>
            <person name="Pangilinan J."/>
            <person name="Riley R."/>
            <person name="LaButti K."/>
            <person name="Andreopoulos B."/>
            <person name="Lipzen A."/>
            <person name="Chen C."/>
            <person name="Yan M."/>
            <person name="Daum C."/>
            <person name="Ng V."/>
            <person name="Clum A."/>
            <person name="Steindorff A."/>
            <person name="Ohm R.A."/>
            <person name="Martin F."/>
            <person name="Silar P."/>
            <person name="Natvig D.O."/>
            <person name="Lalanne C."/>
            <person name="Gautier V."/>
            <person name="Ament-Velasquez S.L."/>
            <person name="Kruys A."/>
            <person name="Hutchinson M.I."/>
            <person name="Powell A.J."/>
            <person name="Barry K."/>
            <person name="Miller A.N."/>
            <person name="Grigoriev I.V."/>
            <person name="Debuchy R."/>
            <person name="Gladieux P."/>
            <person name="Hiltunen Thoren M."/>
            <person name="Johannesson H."/>
        </authorList>
    </citation>
    <scope>NUCLEOTIDE SEQUENCE</scope>
    <source>
        <strain evidence="2">CBS 955.72</strain>
    </source>
</reference>
<evidence type="ECO:0000313" key="2">
    <source>
        <dbReference type="EMBL" id="KAK3357758.1"/>
    </source>
</evidence>
<evidence type="ECO:0000313" key="3">
    <source>
        <dbReference type="Proteomes" id="UP001275084"/>
    </source>
</evidence>
<proteinExistence type="predicted"/>
<feature type="region of interest" description="Disordered" evidence="1">
    <location>
        <begin position="13"/>
        <end position="68"/>
    </location>
</feature>
<organism evidence="2 3">
    <name type="scientific">Lasiosphaeria hispida</name>
    <dbReference type="NCBI Taxonomy" id="260671"/>
    <lineage>
        <taxon>Eukaryota</taxon>
        <taxon>Fungi</taxon>
        <taxon>Dikarya</taxon>
        <taxon>Ascomycota</taxon>
        <taxon>Pezizomycotina</taxon>
        <taxon>Sordariomycetes</taxon>
        <taxon>Sordariomycetidae</taxon>
        <taxon>Sordariales</taxon>
        <taxon>Lasiosphaeriaceae</taxon>
        <taxon>Lasiosphaeria</taxon>
    </lineage>
</organism>
<dbReference type="Proteomes" id="UP001275084">
    <property type="component" value="Unassembled WGS sequence"/>
</dbReference>
<name>A0AAJ0HNA8_9PEZI</name>
<comment type="caution">
    <text evidence="2">The sequence shown here is derived from an EMBL/GenBank/DDBJ whole genome shotgun (WGS) entry which is preliminary data.</text>
</comment>
<keyword evidence="3" id="KW-1185">Reference proteome</keyword>
<feature type="compositionally biased region" description="Acidic residues" evidence="1">
    <location>
        <begin position="510"/>
        <end position="522"/>
    </location>
</feature>
<sequence>MSFSFDNTLQEGFDPYLGDYGEDDLFGDEAFGSPQKVKSDFAYDFPNSSPKTKEASQQTSTQAGYEEVAQDVTAETSAYPVSHLETQGNNGQAVGNPTLTFPQVSRSFNLPSQPPPQLPAQPSTLLLPDLPVELPSGQAEMSSDFPSGDTGMYIPPDATLPSNIQPEFINYPYFFPSTHPVYPSPSVAQVTQGQASGMIDTLPLPAPPTSAPGIQTLARDGRKINHTRKLKHDPGNDPSALYQKLPKVPGWGPLDKNGKKSVFEYFKDGPELFPYNRFDKEELIAFLTGRGRPSPRNMVVWIQNTPAQVNERYQAQTSSSKCRYSGCPVKSGTILKGFYRVAFDEYSEQTTAGIADPFHNAGYMHLYCLEEIFDLGLLLHSSKRLFNFEILPDTRHFHFETRNPMALTRDHQEALEVYNEWKQAQLGRAHEAMDAVFYYNADPRAAGFEIRRSRNRECLWYKLTENHLMLESKGRHKTREKRGGANIDKHRGDLRRFLSLKAKMKRARQDEDDEDYEEEEAAAVEQPPRKRRSLLAGYLRGKPVTVHPAVPGGSRGLVPSEADSEFIPDSSWLNTQPPSEQLHYLHEHHEAGPRTRKRSRQTEECIKKVLESPTHLTRRSIVEINNLLGGEPPHVQDRVLAAAPEYYAGDVLSPREVYHDHLEERVGRLPKRQRREVSGYTEKRETLWDPRRHHST</sequence>
<accession>A0AAJ0HNA8</accession>
<feature type="compositionally biased region" description="Basic and acidic residues" evidence="1">
    <location>
        <begin position="675"/>
        <end position="690"/>
    </location>
</feature>
<gene>
    <name evidence="2" type="ORF">B0T25DRAFT_169144</name>
</gene>
<feature type="compositionally biased region" description="Polar residues" evidence="1">
    <location>
        <begin position="84"/>
        <end position="109"/>
    </location>
</feature>
<feature type="region of interest" description="Disordered" evidence="1">
    <location>
        <begin position="84"/>
        <end position="122"/>
    </location>
</feature>
<dbReference type="AlphaFoldDB" id="A0AAJ0HNA8"/>
<dbReference type="EMBL" id="JAUIQD010000003">
    <property type="protein sequence ID" value="KAK3357758.1"/>
    <property type="molecule type" value="Genomic_DNA"/>
</dbReference>
<evidence type="ECO:0000256" key="1">
    <source>
        <dbReference type="SAM" id="MobiDB-lite"/>
    </source>
</evidence>
<feature type="region of interest" description="Disordered" evidence="1">
    <location>
        <begin position="669"/>
        <end position="696"/>
    </location>
</feature>
<protein>
    <submittedName>
        <fullName evidence="2">Uncharacterized protein</fullName>
    </submittedName>
</protein>
<reference evidence="2" key="2">
    <citation type="submission" date="2023-06" db="EMBL/GenBank/DDBJ databases">
        <authorList>
            <consortium name="Lawrence Berkeley National Laboratory"/>
            <person name="Haridas S."/>
            <person name="Hensen N."/>
            <person name="Bonometti L."/>
            <person name="Westerberg I."/>
            <person name="Brannstrom I.O."/>
            <person name="Guillou S."/>
            <person name="Cros-Aarteil S."/>
            <person name="Calhoun S."/>
            <person name="Kuo A."/>
            <person name="Mondo S."/>
            <person name="Pangilinan J."/>
            <person name="Riley R."/>
            <person name="Labutti K."/>
            <person name="Andreopoulos B."/>
            <person name="Lipzen A."/>
            <person name="Chen C."/>
            <person name="Yanf M."/>
            <person name="Daum C."/>
            <person name="Ng V."/>
            <person name="Clum A."/>
            <person name="Steindorff A."/>
            <person name="Ohm R."/>
            <person name="Martin F."/>
            <person name="Silar P."/>
            <person name="Natvig D."/>
            <person name="Lalanne C."/>
            <person name="Gautier V."/>
            <person name="Ament-Velasquez S.L."/>
            <person name="Kruys A."/>
            <person name="Hutchinson M.I."/>
            <person name="Powell A.J."/>
            <person name="Barry K."/>
            <person name="Miller A.N."/>
            <person name="Grigoriev I.V."/>
            <person name="Debuchy R."/>
            <person name="Gladieux P."/>
            <person name="Thoren M.H."/>
            <person name="Johannesson H."/>
        </authorList>
    </citation>
    <scope>NUCLEOTIDE SEQUENCE</scope>
    <source>
        <strain evidence="2">CBS 955.72</strain>
    </source>
</reference>
<feature type="compositionally biased region" description="Polar residues" evidence="1">
    <location>
        <begin position="46"/>
        <end position="63"/>
    </location>
</feature>